<dbReference type="Proteomes" id="UP000276133">
    <property type="component" value="Unassembled WGS sequence"/>
</dbReference>
<protein>
    <submittedName>
        <fullName evidence="1">Uncharacterized protein</fullName>
    </submittedName>
</protein>
<reference evidence="1 2" key="1">
    <citation type="journal article" date="2018" name="Sci. Rep.">
        <title>Genomic signatures of local adaptation to the degree of environmental predictability in rotifers.</title>
        <authorList>
            <person name="Franch-Gras L."/>
            <person name="Hahn C."/>
            <person name="Garcia-Roger E.M."/>
            <person name="Carmona M.J."/>
            <person name="Serra M."/>
            <person name="Gomez A."/>
        </authorList>
    </citation>
    <scope>NUCLEOTIDE SEQUENCE [LARGE SCALE GENOMIC DNA]</scope>
    <source>
        <strain evidence="1">HYR1</strain>
    </source>
</reference>
<comment type="caution">
    <text evidence="1">The sequence shown here is derived from an EMBL/GenBank/DDBJ whole genome shotgun (WGS) entry which is preliminary data.</text>
</comment>
<organism evidence="1 2">
    <name type="scientific">Brachionus plicatilis</name>
    <name type="common">Marine rotifer</name>
    <name type="synonym">Brachionus muelleri</name>
    <dbReference type="NCBI Taxonomy" id="10195"/>
    <lineage>
        <taxon>Eukaryota</taxon>
        <taxon>Metazoa</taxon>
        <taxon>Spiralia</taxon>
        <taxon>Gnathifera</taxon>
        <taxon>Rotifera</taxon>
        <taxon>Eurotatoria</taxon>
        <taxon>Monogononta</taxon>
        <taxon>Pseudotrocha</taxon>
        <taxon>Ploima</taxon>
        <taxon>Brachionidae</taxon>
        <taxon>Brachionus</taxon>
    </lineage>
</organism>
<dbReference type="AlphaFoldDB" id="A0A3M7RX89"/>
<accession>A0A3M7RX89</accession>
<proteinExistence type="predicted"/>
<evidence type="ECO:0000313" key="2">
    <source>
        <dbReference type="Proteomes" id="UP000276133"/>
    </source>
</evidence>
<sequence length="163" mass="19208">MSAAFRTNLKNFGFKLGSVDDVSFLKLIFVRDYLFGLCFDLLKFAYKKKDFISHVLCSGVTHTLTQNCPRWSRKFEYKYGPFDNVFNVKPLYKIVILAKKLIKINIYLFVFCTELKLLQDKDINWNKLLHVAHTRLLYSELLKGKEKSKIDPTKDLYKFPSVF</sequence>
<gene>
    <name evidence="1" type="ORF">BpHYR1_049214</name>
</gene>
<name>A0A3M7RX89_BRAPC</name>
<keyword evidence="2" id="KW-1185">Reference proteome</keyword>
<dbReference type="EMBL" id="REGN01002441">
    <property type="protein sequence ID" value="RNA28059.1"/>
    <property type="molecule type" value="Genomic_DNA"/>
</dbReference>
<evidence type="ECO:0000313" key="1">
    <source>
        <dbReference type="EMBL" id="RNA28059.1"/>
    </source>
</evidence>